<evidence type="ECO:0000313" key="1">
    <source>
        <dbReference type="EMBL" id="MFM0108761.1"/>
    </source>
</evidence>
<proteinExistence type="predicted"/>
<name>A0ACC7NTV2_9BURK</name>
<sequence>MNAIPKLGAIWVYLAASPLLGLTITLIAYLIAQAIYAKARFNPLANPVLIAVAMLVLLLEVTGTPYATYFEGAQFVHFLLGPATVALALPLYRQWPKLRRSAVPLIGGLVAGSLAAIVSAVGVAALFGASHQTIASLAPKSATTPIAMAVAAETGGIPSLTAVLVISTGIFGAVFARSILNMLRIEETAVRGFALGVASHGIGTARAFQVSEEMGAFAGLGMGLNGVFTAFIVPVLMPLASRWLSG</sequence>
<gene>
    <name evidence="1" type="ORF">PQR01_36520</name>
</gene>
<comment type="caution">
    <text evidence="1">The sequence shown here is derived from an EMBL/GenBank/DDBJ whole genome shotgun (WGS) entry which is preliminary data.</text>
</comment>
<protein>
    <submittedName>
        <fullName evidence="1">LrgB family protein</fullName>
    </submittedName>
</protein>
<accession>A0ACC7NTV2</accession>
<dbReference type="EMBL" id="JAQQDW010000137">
    <property type="protein sequence ID" value="MFM0108761.1"/>
    <property type="molecule type" value="Genomic_DNA"/>
</dbReference>
<keyword evidence="2" id="KW-1185">Reference proteome</keyword>
<organism evidence="1 2">
    <name type="scientific">Paraburkholderia rhynchosiae</name>
    <dbReference type="NCBI Taxonomy" id="487049"/>
    <lineage>
        <taxon>Bacteria</taxon>
        <taxon>Pseudomonadati</taxon>
        <taxon>Pseudomonadota</taxon>
        <taxon>Betaproteobacteria</taxon>
        <taxon>Burkholderiales</taxon>
        <taxon>Burkholderiaceae</taxon>
        <taxon>Paraburkholderia</taxon>
    </lineage>
</organism>
<reference evidence="1 2" key="1">
    <citation type="journal article" date="2024" name="Chem. Sci.">
        <title>Discovery of megapolipeptins by genome mining of a Burkholderiales bacteria collection.</title>
        <authorList>
            <person name="Paulo B.S."/>
            <person name="Recchia M.J.J."/>
            <person name="Lee S."/>
            <person name="Fergusson C.H."/>
            <person name="Romanowski S.B."/>
            <person name="Hernandez A."/>
            <person name="Krull N."/>
            <person name="Liu D.Y."/>
            <person name="Cavanagh H."/>
            <person name="Bos A."/>
            <person name="Gray C.A."/>
            <person name="Murphy B.T."/>
            <person name="Linington R.G."/>
            <person name="Eustaquio A.S."/>
        </authorList>
    </citation>
    <scope>NUCLEOTIDE SEQUENCE [LARGE SCALE GENOMIC DNA]</scope>
    <source>
        <strain evidence="1 2">RL18-126-BIB-B</strain>
    </source>
</reference>
<dbReference type="Proteomes" id="UP001629235">
    <property type="component" value="Unassembled WGS sequence"/>
</dbReference>
<evidence type="ECO:0000313" key="2">
    <source>
        <dbReference type="Proteomes" id="UP001629235"/>
    </source>
</evidence>